<feature type="transmembrane region" description="Helical" evidence="1">
    <location>
        <begin position="16"/>
        <end position="36"/>
    </location>
</feature>
<feature type="transmembrane region" description="Helical" evidence="1">
    <location>
        <begin position="82"/>
        <end position="101"/>
    </location>
</feature>
<keyword evidence="1" id="KW-1133">Transmembrane helix</keyword>
<dbReference type="Pfam" id="PF09990">
    <property type="entry name" value="DUF2231"/>
    <property type="match status" value="1"/>
</dbReference>
<feature type="domain" description="DUF2231" evidence="2">
    <location>
        <begin position="9"/>
        <end position="144"/>
    </location>
</feature>
<evidence type="ECO:0000313" key="3">
    <source>
        <dbReference type="EMBL" id="GAA4710648.1"/>
    </source>
</evidence>
<dbReference type="EMBL" id="BAABHM010000016">
    <property type="protein sequence ID" value="GAA4710648.1"/>
    <property type="molecule type" value="Genomic_DNA"/>
</dbReference>
<keyword evidence="1" id="KW-0812">Transmembrane</keyword>
<organism evidence="3 4">
    <name type="scientific">Promicromonospora umidemergens</name>
    <dbReference type="NCBI Taxonomy" id="629679"/>
    <lineage>
        <taxon>Bacteria</taxon>
        <taxon>Bacillati</taxon>
        <taxon>Actinomycetota</taxon>
        <taxon>Actinomycetes</taxon>
        <taxon>Micrococcales</taxon>
        <taxon>Promicromonosporaceae</taxon>
        <taxon>Promicromonospora</taxon>
    </lineage>
</organism>
<dbReference type="Proteomes" id="UP001500843">
    <property type="component" value="Unassembled WGS sequence"/>
</dbReference>
<keyword evidence="1" id="KW-0472">Membrane</keyword>
<reference evidence="4" key="1">
    <citation type="journal article" date="2019" name="Int. J. Syst. Evol. Microbiol.">
        <title>The Global Catalogue of Microorganisms (GCM) 10K type strain sequencing project: providing services to taxonomists for standard genome sequencing and annotation.</title>
        <authorList>
            <consortium name="The Broad Institute Genomics Platform"/>
            <consortium name="The Broad Institute Genome Sequencing Center for Infectious Disease"/>
            <person name="Wu L."/>
            <person name="Ma J."/>
        </authorList>
    </citation>
    <scope>NUCLEOTIDE SEQUENCE [LARGE SCALE GENOMIC DNA]</scope>
    <source>
        <strain evidence="4">JCM 17975</strain>
    </source>
</reference>
<protein>
    <recommendedName>
        <fullName evidence="2">DUF2231 domain-containing protein</fullName>
    </recommendedName>
</protein>
<evidence type="ECO:0000259" key="2">
    <source>
        <dbReference type="Pfam" id="PF09990"/>
    </source>
</evidence>
<proteinExistence type="predicted"/>
<evidence type="ECO:0000256" key="1">
    <source>
        <dbReference type="SAM" id="Phobius"/>
    </source>
</evidence>
<dbReference type="RefSeq" id="WP_253868223.1">
    <property type="nucleotide sequence ID" value="NZ_BAABHM010000016.1"/>
</dbReference>
<accession>A0ABP8XPM4</accession>
<evidence type="ECO:0000313" key="4">
    <source>
        <dbReference type="Proteomes" id="UP001500843"/>
    </source>
</evidence>
<feature type="transmembrane region" description="Helical" evidence="1">
    <location>
        <begin position="113"/>
        <end position="132"/>
    </location>
</feature>
<dbReference type="InterPro" id="IPR019251">
    <property type="entry name" value="DUF2231_TM"/>
</dbReference>
<sequence length="169" mass="17180">MESRAKAAGHAVHQQLIVFPLGLLATAVVFDLIGLVTDDGRFASASYLMIGAGVLMGVVAAVFGLIDYVAIPRGTRARRIGIMHGGGNVVMLVLFALSWLLRAGTGGNVPDAAALVLGLVSLVIAGGTGWLGGELVDRLGVGVDDDANLDAPTQLTTGISVRRAPGVAP</sequence>
<gene>
    <name evidence="3" type="ORF">GCM10023198_36780</name>
</gene>
<feature type="transmembrane region" description="Helical" evidence="1">
    <location>
        <begin position="48"/>
        <end position="70"/>
    </location>
</feature>
<keyword evidence="4" id="KW-1185">Reference proteome</keyword>
<comment type="caution">
    <text evidence="3">The sequence shown here is derived from an EMBL/GenBank/DDBJ whole genome shotgun (WGS) entry which is preliminary data.</text>
</comment>
<name>A0ABP8XPM4_9MICO</name>